<dbReference type="InterPro" id="IPR039103">
    <property type="entry name" value="Spd-2/CEP192"/>
</dbReference>
<feature type="domain" description="Cep192-like" evidence="2">
    <location>
        <begin position="113"/>
        <end position="226"/>
    </location>
</feature>
<reference evidence="4 5" key="1">
    <citation type="journal article" date="2021" name="Elife">
        <title>Chloroplast acquisition without the gene transfer in kleptoplastic sea slugs, Plakobranchus ocellatus.</title>
        <authorList>
            <person name="Maeda T."/>
            <person name="Takahashi S."/>
            <person name="Yoshida T."/>
            <person name="Shimamura S."/>
            <person name="Takaki Y."/>
            <person name="Nagai Y."/>
            <person name="Toyoda A."/>
            <person name="Suzuki Y."/>
            <person name="Arimoto A."/>
            <person name="Ishii H."/>
            <person name="Satoh N."/>
            <person name="Nishiyama T."/>
            <person name="Hasebe M."/>
            <person name="Maruyama T."/>
            <person name="Minagawa J."/>
            <person name="Obokata J."/>
            <person name="Shigenobu S."/>
        </authorList>
    </citation>
    <scope>NUCLEOTIDE SEQUENCE [LARGE SCALE GENOMIC DNA]</scope>
</reference>
<dbReference type="InterPro" id="IPR013783">
    <property type="entry name" value="Ig-like_fold"/>
</dbReference>
<feature type="non-terminal residue" evidence="4">
    <location>
        <position position="1"/>
    </location>
</feature>
<sequence length="506" mass="55169">YPGQQPRQVISLYDIPVASTLRETIEDELVGMNRIPNTYSALRKSTRKINIGVFGEASKVEGRVTAQCSSLSRIDPDNPDVRSSLSPVTPQAETTLGPRPPLTPLNQNLSLWRVNAQIVYLPRTVVRETSDVIHTFKNSSGDQTLQWELSPFAPAYVKRKGVVITPISRQVARGSQEVKPAGQSVFSVSPLKGTLQPGAVQKVCVKFSPHRSGSYNQVWTVVDCKQIQVTRFTVFAEAVHESPTRLGEDQPTQRSSAGYHDNAQCLEDFSTTRSDQRQTEGAGNSVPAAQYRPPTEGSELRSPYLPGSAQHDLVTASDHMYQEAETADIAVEPGSRLRPYWSRVDAAGGEVCDQGNPRVTSPALSSISGTSSAARRAGTTVSSSSASSPANSRNSSGSRSERPQKGLHLVHSWLEFPSVKSGSSSVHKLFIKNQSDQDAELTVDCEPQPPFLVKHLKFKVSCGKITIFPVTFKPRHVDKFKDKIVFRDSVTGKLLTATLTAESKAS</sequence>
<keyword evidence="5" id="KW-1185">Reference proteome</keyword>
<protein>
    <submittedName>
        <fullName evidence="4">Centrosomal protein of 192 kDa</fullName>
    </submittedName>
</protein>
<dbReference type="PANTHER" id="PTHR16029:SF11">
    <property type="entry name" value="CENTROSOMAL PROTEIN OF 192 KDA"/>
    <property type="match status" value="1"/>
</dbReference>
<organism evidence="4 5">
    <name type="scientific">Elysia marginata</name>
    <dbReference type="NCBI Taxonomy" id="1093978"/>
    <lineage>
        <taxon>Eukaryota</taxon>
        <taxon>Metazoa</taxon>
        <taxon>Spiralia</taxon>
        <taxon>Lophotrochozoa</taxon>
        <taxon>Mollusca</taxon>
        <taxon>Gastropoda</taxon>
        <taxon>Heterobranchia</taxon>
        <taxon>Euthyneura</taxon>
        <taxon>Panpulmonata</taxon>
        <taxon>Sacoglossa</taxon>
        <taxon>Placobranchoidea</taxon>
        <taxon>Plakobranchidae</taxon>
        <taxon>Elysia</taxon>
    </lineage>
</organism>
<dbReference type="GO" id="GO:0090307">
    <property type="term" value="P:mitotic spindle assembly"/>
    <property type="evidence" value="ECO:0007669"/>
    <property type="project" value="TreeGrafter"/>
</dbReference>
<accession>A0AAV4HXF0</accession>
<dbReference type="InterPro" id="IPR054088">
    <property type="entry name" value="Cep192-like_D8"/>
</dbReference>
<dbReference type="Proteomes" id="UP000762676">
    <property type="component" value="Unassembled WGS sequence"/>
</dbReference>
<dbReference type="InterPro" id="IPR054087">
    <property type="entry name" value="Cep192-like_D7"/>
</dbReference>
<dbReference type="Pfam" id="PF22065">
    <property type="entry name" value="Cep192_D7"/>
    <property type="match status" value="1"/>
</dbReference>
<name>A0AAV4HXF0_9GAST</name>
<dbReference type="EMBL" id="BMAT01002251">
    <property type="protein sequence ID" value="GFS02923.1"/>
    <property type="molecule type" value="Genomic_DNA"/>
</dbReference>
<dbReference type="AlphaFoldDB" id="A0AAV4HXF0"/>
<dbReference type="GO" id="GO:0005814">
    <property type="term" value="C:centriole"/>
    <property type="evidence" value="ECO:0007669"/>
    <property type="project" value="TreeGrafter"/>
</dbReference>
<comment type="caution">
    <text evidence="4">The sequence shown here is derived from an EMBL/GenBank/DDBJ whole genome shotgun (WGS) entry which is preliminary data.</text>
</comment>
<feature type="region of interest" description="Disordered" evidence="1">
    <location>
        <begin position="73"/>
        <end position="101"/>
    </location>
</feature>
<dbReference type="GO" id="GO:0005737">
    <property type="term" value="C:cytoplasm"/>
    <property type="evidence" value="ECO:0007669"/>
    <property type="project" value="TreeGrafter"/>
</dbReference>
<feature type="domain" description="Cep192-like" evidence="3">
    <location>
        <begin position="404"/>
        <end position="501"/>
    </location>
</feature>
<dbReference type="GO" id="GO:0000242">
    <property type="term" value="C:pericentriolar material"/>
    <property type="evidence" value="ECO:0007669"/>
    <property type="project" value="TreeGrafter"/>
</dbReference>
<dbReference type="Pfam" id="PF22066">
    <property type="entry name" value="Cep192_D8"/>
    <property type="match status" value="1"/>
</dbReference>
<evidence type="ECO:0000259" key="2">
    <source>
        <dbReference type="Pfam" id="PF22065"/>
    </source>
</evidence>
<evidence type="ECO:0000259" key="3">
    <source>
        <dbReference type="Pfam" id="PF22066"/>
    </source>
</evidence>
<dbReference type="GO" id="GO:0019901">
    <property type="term" value="F:protein kinase binding"/>
    <property type="evidence" value="ECO:0007669"/>
    <property type="project" value="TreeGrafter"/>
</dbReference>
<feature type="compositionally biased region" description="Low complexity" evidence="1">
    <location>
        <begin position="360"/>
        <end position="398"/>
    </location>
</feature>
<feature type="compositionally biased region" description="Polar residues" evidence="1">
    <location>
        <begin position="81"/>
        <end position="93"/>
    </location>
</feature>
<dbReference type="GO" id="GO:0090222">
    <property type="term" value="P:centrosome-templated microtubule nucleation"/>
    <property type="evidence" value="ECO:0007669"/>
    <property type="project" value="InterPro"/>
</dbReference>
<evidence type="ECO:0000256" key="1">
    <source>
        <dbReference type="SAM" id="MobiDB-lite"/>
    </source>
</evidence>
<feature type="region of interest" description="Disordered" evidence="1">
    <location>
        <begin position="271"/>
        <end position="309"/>
    </location>
</feature>
<dbReference type="GO" id="GO:0051298">
    <property type="term" value="P:centrosome duplication"/>
    <property type="evidence" value="ECO:0007669"/>
    <property type="project" value="InterPro"/>
</dbReference>
<evidence type="ECO:0000313" key="4">
    <source>
        <dbReference type="EMBL" id="GFS02923.1"/>
    </source>
</evidence>
<feature type="region of interest" description="Disordered" evidence="1">
    <location>
        <begin position="349"/>
        <end position="404"/>
    </location>
</feature>
<evidence type="ECO:0000313" key="5">
    <source>
        <dbReference type="Proteomes" id="UP000762676"/>
    </source>
</evidence>
<dbReference type="GO" id="GO:0071539">
    <property type="term" value="P:protein localization to centrosome"/>
    <property type="evidence" value="ECO:0007669"/>
    <property type="project" value="InterPro"/>
</dbReference>
<dbReference type="PANTHER" id="PTHR16029">
    <property type="entry name" value="CENTROSOMAL PROTEIN OF 192 KDA"/>
    <property type="match status" value="1"/>
</dbReference>
<gene>
    <name evidence="4" type="ORF">ElyMa_001135700</name>
</gene>
<proteinExistence type="predicted"/>
<dbReference type="Gene3D" id="2.60.40.10">
    <property type="entry name" value="Immunoglobulins"/>
    <property type="match status" value="2"/>
</dbReference>